<accession>A0A1G9EZW3</accession>
<dbReference type="PANTHER" id="PTHR44591:SF14">
    <property type="entry name" value="PROTEIN PILG"/>
    <property type="match status" value="1"/>
</dbReference>
<evidence type="ECO:0000256" key="3">
    <source>
        <dbReference type="PROSITE-ProRule" id="PRU00169"/>
    </source>
</evidence>
<gene>
    <name evidence="5" type="ORF">SAMN05660337_1328</name>
</gene>
<keyword evidence="2" id="KW-0902">Two-component regulatory system</keyword>
<keyword evidence="6" id="KW-1185">Reference proteome</keyword>
<protein>
    <submittedName>
        <fullName evidence="5">Response regulator receiver domain-containing protein</fullName>
    </submittedName>
</protein>
<dbReference type="AlphaFoldDB" id="A0A1G9EZW3"/>
<dbReference type="OrthoDB" id="9793549at2"/>
<sequence>MSVNVLLADDEKGFVDALDRRLTKRGYTVQQVNSGKAAVGILADDSSVDVVVLDVRMPEPNGLDTLHLIKTKYPAVEVIMLSAHGTPLCTMESIRWGAFKFLTKPVELDELVKTIDEAAKVGRFHRQKINAKELQMDQA</sequence>
<dbReference type="RefSeq" id="WP_092159479.1">
    <property type="nucleotide sequence ID" value="NZ_FNGA01000002.1"/>
</dbReference>
<dbReference type="InterPro" id="IPR001789">
    <property type="entry name" value="Sig_transdc_resp-reg_receiver"/>
</dbReference>
<dbReference type="Proteomes" id="UP000199053">
    <property type="component" value="Unassembled WGS sequence"/>
</dbReference>
<organism evidence="5 6">
    <name type="scientific">Maridesulfovibrio ferrireducens</name>
    <dbReference type="NCBI Taxonomy" id="246191"/>
    <lineage>
        <taxon>Bacteria</taxon>
        <taxon>Pseudomonadati</taxon>
        <taxon>Thermodesulfobacteriota</taxon>
        <taxon>Desulfovibrionia</taxon>
        <taxon>Desulfovibrionales</taxon>
        <taxon>Desulfovibrionaceae</taxon>
        <taxon>Maridesulfovibrio</taxon>
    </lineage>
</organism>
<reference evidence="6" key="1">
    <citation type="submission" date="2016-10" db="EMBL/GenBank/DDBJ databases">
        <authorList>
            <person name="Varghese N."/>
            <person name="Submissions S."/>
        </authorList>
    </citation>
    <scope>NUCLEOTIDE SEQUENCE [LARGE SCALE GENOMIC DNA]</scope>
    <source>
        <strain evidence="6">DSM 16995</strain>
    </source>
</reference>
<dbReference type="SUPFAM" id="SSF52172">
    <property type="entry name" value="CheY-like"/>
    <property type="match status" value="1"/>
</dbReference>
<dbReference type="InterPro" id="IPR050595">
    <property type="entry name" value="Bact_response_regulator"/>
</dbReference>
<dbReference type="SMART" id="SM00448">
    <property type="entry name" value="REC"/>
    <property type="match status" value="1"/>
</dbReference>
<dbReference type="STRING" id="246191.SAMN05660337_1328"/>
<dbReference type="PANTHER" id="PTHR44591">
    <property type="entry name" value="STRESS RESPONSE REGULATOR PROTEIN 1"/>
    <property type="match status" value="1"/>
</dbReference>
<name>A0A1G9EZW3_9BACT</name>
<evidence type="ECO:0000256" key="2">
    <source>
        <dbReference type="ARBA" id="ARBA00023012"/>
    </source>
</evidence>
<feature type="domain" description="Response regulatory" evidence="4">
    <location>
        <begin position="4"/>
        <end position="119"/>
    </location>
</feature>
<evidence type="ECO:0000313" key="5">
    <source>
        <dbReference type="EMBL" id="SDK81611.1"/>
    </source>
</evidence>
<evidence type="ECO:0000259" key="4">
    <source>
        <dbReference type="PROSITE" id="PS50110"/>
    </source>
</evidence>
<dbReference type="GO" id="GO:0000160">
    <property type="term" value="P:phosphorelay signal transduction system"/>
    <property type="evidence" value="ECO:0007669"/>
    <property type="project" value="UniProtKB-KW"/>
</dbReference>
<keyword evidence="1 3" id="KW-0597">Phosphoprotein</keyword>
<dbReference type="EMBL" id="FNGA01000002">
    <property type="protein sequence ID" value="SDK81611.1"/>
    <property type="molecule type" value="Genomic_DNA"/>
</dbReference>
<feature type="modified residue" description="4-aspartylphosphate" evidence="3">
    <location>
        <position position="54"/>
    </location>
</feature>
<proteinExistence type="predicted"/>
<dbReference type="Pfam" id="PF00072">
    <property type="entry name" value="Response_reg"/>
    <property type="match status" value="1"/>
</dbReference>
<dbReference type="InterPro" id="IPR011006">
    <property type="entry name" value="CheY-like_superfamily"/>
</dbReference>
<dbReference type="PROSITE" id="PS50110">
    <property type="entry name" value="RESPONSE_REGULATORY"/>
    <property type="match status" value="1"/>
</dbReference>
<evidence type="ECO:0000313" key="6">
    <source>
        <dbReference type="Proteomes" id="UP000199053"/>
    </source>
</evidence>
<evidence type="ECO:0000256" key="1">
    <source>
        <dbReference type="ARBA" id="ARBA00022553"/>
    </source>
</evidence>
<dbReference type="Gene3D" id="3.40.50.2300">
    <property type="match status" value="1"/>
</dbReference>